<dbReference type="KEGG" id="nph:NP_5104A"/>
<evidence type="ECO:0000313" key="2">
    <source>
        <dbReference type="Proteomes" id="UP000002698"/>
    </source>
</evidence>
<dbReference type="HOGENOM" id="CLU_188093_0_0_2"/>
<dbReference type="GeneID" id="3702256"/>
<reference evidence="1 2" key="1">
    <citation type="journal article" date="2005" name="Genome Res.">
        <title>Living with two extremes: conclusions from the genome sequence of Natronomonas pharaonis.</title>
        <authorList>
            <person name="Falb M."/>
            <person name="Pfeiffer F."/>
            <person name="Palm P."/>
            <person name="Rodewald K."/>
            <person name="Hickmann V."/>
            <person name="Tittor J."/>
            <person name="Oesterhelt D."/>
        </authorList>
    </citation>
    <scope>NUCLEOTIDE SEQUENCE [LARGE SCALE GENOMIC DNA]</scope>
    <source>
        <strain evidence="2">ATCC 35678 / DSM 2160 / CIP 103997 / JCM 8858 / NBRC 14720 / NCIMB 2260 / Gabara</strain>
    </source>
</reference>
<protein>
    <submittedName>
        <fullName evidence="1">Uncharacterized protein</fullName>
    </submittedName>
</protein>
<dbReference type="EnsemblBacteria" id="CAI50643">
    <property type="protein sequence ID" value="CAI50643"/>
    <property type="gene ID" value="NP_5104A"/>
</dbReference>
<sequence length="86" mass="9560">MDRIAALRQIESALSAFEAGEADLETCERRIRAAVRTFATEFDGERSAYRADTGTVVVAASEREARERVRELTDADAPTVERIGER</sequence>
<dbReference type="eggNOG" id="arCOG04730">
    <property type="taxonomic scope" value="Archaea"/>
</dbReference>
<dbReference type="OrthoDB" id="226203at2157"/>
<organism evidence="1 2">
    <name type="scientific">Natronomonas pharaonis (strain ATCC 35678 / DSM 2160 / CIP 103997 / JCM 8858 / NBRC 14720 / NCIMB 2260 / Gabara)</name>
    <name type="common">Halobacterium pharaonis</name>
    <dbReference type="NCBI Taxonomy" id="348780"/>
    <lineage>
        <taxon>Archaea</taxon>
        <taxon>Methanobacteriati</taxon>
        <taxon>Methanobacteriota</taxon>
        <taxon>Stenosarchaea group</taxon>
        <taxon>Halobacteria</taxon>
        <taxon>Halobacteriales</taxon>
        <taxon>Natronomonadaceae</taxon>
        <taxon>Natronomonas</taxon>
    </lineage>
</organism>
<dbReference type="Pfam" id="PF25252">
    <property type="entry name" value="DUF7854"/>
    <property type="match status" value="1"/>
</dbReference>
<gene>
    <name evidence="1" type="ordered locus">NP_5104A</name>
</gene>
<dbReference type="AlphaFoldDB" id="A0A1U7EZA4"/>
<proteinExistence type="predicted"/>
<name>A0A1U7EZA4_NATPD</name>
<dbReference type="Proteomes" id="UP000002698">
    <property type="component" value="Chromosome"/>
</dbReference>
<keyword evidence="2" id="KW-1185">Reference proteome</keyword>
<dbReference type="RefSeq" id="WP_011324253.1">
    <property type="nucleotide sequence ID" value="NC_007426.1"/>
</dbReference>
<accession>A0A1U7EZA4</accession>
<dbReference type="InterPro" id="IPR057176">
    <property type="entry name" value="DUF7854"/>
</dbReference>
<evidence type="ECO:0000313" key="1">
    <source>
        <dbReference type="EMBL" id="CAI50643.1"/>
    </source>
</evidence>
<dbReference type="EMBL" id="CR936257">
    <property type="protein sequence ID" value="CAI50643.1"/>
    <property type="molecule type" value="Genomic_DNA"/>
</dbReference>
<dbReference type="STRING" id="348780.NP_5104A"/>